<evidence type="ECO:0000256" key="1">
    <source>
        <dbReference type="SAM" id="SignalP"/>
    </source>
</evidence>
<sequence>MNKLARLAAGAALALTLVFGASVPAMAQESSYKPGSVYEISYIKVLPGQFENYMDYLSGNWKKRQEFAKKEGVVLSYKVLSVNNARNGEPDLVLMIEYKDYGSIAEREAFGKKLDAYMAQTARAAEEASASRQKMRELMGSMELQELVLK</sequence>
<evidence type="ECO:0000313" key="2">
    <source>
        <dbReference type="EMBL" id="GBF58042.1"/>
    </source>
</evidence>
<protein>
    <recommendedName>
        <fullName evidence="4">NIPSNAP domain-containing protein</fullName>
    </recommendedName>
</protein>
<gene>
    <name evidence="2" type="ORF">PbB2_01713</name>
</gene>
<reference evidence="2 3" key="1">
    <citation type="journal article" date="2018" name="Genome Announc.">
        <title>Draft Genome Sequence of "Candidatus Phycosocius bacilliformis," an Alphaproteobacterial Ectosymbiont of the Hydrocarbon-Producing Green Alga Botryococcus braunii.</title>
        <authorList>
            <person name="Tanabe Y."/>
            <person name="Yamaguchi H."/>
            <person name="Watanabe M.M."/>
        </authorList>
    </citation>
    <scope>NUCLEOTIDE SEQUENCE [LARGE SCALE GENOMIC DNA]</scope>
    <source>
        <strain evidence="2 3">BOTRYCO-2</strain>
    </source>
</reference>
<dbReference type="EMBL" id="BFBR01000005">
    <property type="protein sequence ID" value="GBF58042.1"/>
    <property type="molecule type" value="Genomic_DNA"/>
</dbReference>
<dbReference type="AlphaFoldDB" id="A0A2P2EAH1"/>
<organism evidence="2 3">
    <name type="scientific">Candidatus Phycosocius bacilliformis</name>
    <dbReference type="NCBI Taxonomy" id="1445552"/>
    <lineage>
        <taxon>Bacteria</taxon>
        <taxon>Pseudomonadati</taxon>
        <taxon>Pseudomonadota</taxon>
        <taxon>Alphaproteobacteria</taxon>
        <taxon>Caulobacterales</taxon>
        <taxon>Caulobacterales incertae sedis</taxon>
        <taxon>Candidatus Phycosocius</taxon>
    </lineage>
</organism>
<dbReference type="Proteomes" id="UP000245086">
    <property type="component" value="Unassembled WGS sequence"/>
</dbReference>
<name>A0A2P2EAH1_9PROT</name>
<comment type="caution">
    <text evidence="2">The sequence shown here is derived from an EMBL/GenBank/DDBJ whole genome shotgun (WGS) entry which is preliminary data.</text>
</comment>
<feature type="signal peptide" evidence="1">
    <location>
        <begin position="1"/>
        <end position="27"/>
    </location>
</feature>
<evidence type="ECO:0000313" key="3">
    <source>
        <dbReference type="Proteomes" id="UP000245086"/>
    </source>
</evidence>
<dbReference type="RefSeq" id="WP_238164932.1">
    <property type="nucleotide sequence ID" value="NZ_BFBR01000005.1"/>
</dbReference>
<evidence type="ECO:0008006" key="4">
    <source>
        <dbReference type="Google" id="ProtNLM"/>
    </source>
</evidence>
<keyword evidence="1" id="KW-0732">Signal</keyword>
<keyword evidence="3" id="KW-1185">Reference proteome</keyword>
<proteinExistence type="predicted"/>
<feature type="chain" id="PRO_5015118910" description="NIPSNAP domain-containing protein" evidence="1">
    <location>
        <begin position="28"/>
        <end position="150"/>
    </location>
</feature>
<accession>A0A2P2EAH1</accession>